<organism evidence="1 2">
    <name type="scientific">Trifolium medium</name>
    <dbReference type="NCBI Taxonomy" id="97028"/>
    <lineage>
        <taxon>Eukaryota</taxon>
        <taxon>Viridiplantae</taxon>
        <taxon>Streptophyta</taxon>
        <taxon>Embryophyta</taxon>
        <taxon>Tracheophyta</taxon>
        <taxon>Spermatophyta</taxon>
        <taxon>Magnoliopsida</taxon>
        <taxon>eudicotyledons</taxon>
        <taxon>Gunneridae</taxon>
        <taxon>Pentapetalae</taxon>
        <taxon>rosids</taxon>
        <taxon>fabids</taxon>
        <taxon>Fabales</taxon>
        <taxon>Fabaceae</taxon>
        <taxon>Papilionoideae</taxon>
        <taxon>50 kb inversion clade</taxon>
        <taxon>NPAAA clade</taxon>
        <taxon>Hologalegina</taxon>
        <taxon>IRL clade</taxon>
        <taxon>Trifolieae</taxon>
        <taxon>Trifolium</taxon>
    </lineage>
</organism>
<comment type="caution">
    <text evidence="1">The sequence shown here is derived from an EMBL/GenBank/DDBJ whole genome shotgun (WGS) entry which is preliminary data.</text>
</comment>
<dbReference type="Proteomes" id="UP000265520">
    <property type="component" value="Unassembled WGS sequence"/>
</dbReference>
<reference evidence="1 2" key="1">
    <citation type="journal article" date="2018" name="Front. Plant Sci.">
        <title>Red Clover (Trifolium pratense) and Zigzag Clover (T. medium) - A Picture of Genomic Similarities and Differences.</title>
        <authorList>
            <person name="Dluhosova J."/>
            <person name="Istvanek J."/>
            <person name="Nedelnik J."/>
            <person name="Repkova J."/>
        </authorList>
    </citation>
    <scope>NUCLEOTIDE SEQUENCE [LARGE SCALE GENOMIC DNA]</scope>
    <source>
        <strain evidence="2">cv. 10/8</strain>
        <tissue evidence="1">Leaf</tissue>
    </source>
</reference>
<sequence>MWISIRTNVDRNNISNERNTMISKMGWRQLLGFFEQGSKTSEELR</sequence>
<proteinExistence type="predicted"/>
<name>A0A392QWS8_9FABA</name>
<evidence type="ECO:0000313" key="1">
    <source>
        <dbReference type="EMBL" id="MCI28748.1"/>
    </source>
</evidence>
<keyword evidence="2" id="KW-1185">Reference proteome</keyword>
<accession>A0A392QWS8</accession>
<evidence type="ECO:0000313" key="2">
    <source>
        <dbReference type="Proteomes" id="UP000265520"/>
    </source>
</evidence>
<dbReference type="EMBL" id="LXQA010167710">
    <property type="protein sequence ID" value="MCI28748.1"/>
    <property type="molecule type" value="Genomic_DNA"/>
</dbReference>
<dbReference type="AlphaFoldDB" id="A0A392QWS8"/>
<protein>
    <submittedName>
        <fullName evidence="1">Uncharacterized protein</fullName>
    </submittedName>
</protein>
<feature type="non-terminal residue" evidence="1">
    <location>
        <position position="45"/>
    </location>
</feature>